<keyword evidence="7 13" id="KW-0963">Cytoplasm</keyword>
<comment type="pathway">
    <text evidence="2 13">Carbohydrate degradation; glycolysis; pyruvate from D-glyceraldehyde 3-phosphate: step 2/5.</text>
</comment>
<dbReference type="EMBL" id="CP013254">
    <property type="protein sequence ID" value="ALU39961.1"/>
    <property type="molecule type" value="Genomic_DNA"/>
</dbReference>
<dbReference type="STRING" id="446860.AS188_09630"/>
<keyword evidence="20" id="KW-1185">Reference proteome</keyword>
<feature type="binding site" evidence="13 14">
    <location>
        <begin position="61"/>
        <end position="64"/>
    </location>
    <ligand>
        <name>substrate</name>
    </ligand>
</feature>
<keyword evidence="11 13" id="KW-0067">ATP-binding</keyword>
<evidence type="ECO:0000256" key="5">
    <source>
        <dbReference type="ARBA" id="ARBA00013061"/>
    </source>
</evidence>
<evidence type="ECO:0000256" key="10">
    <source>
        <dbReference type="ARBA" id="ARBA00022777"/>
    </source>
</evidence>
<evidence type="ECO:0000313" key="17">
    <source>
        <dbReference type="EMBL" id="ALU39961.1"/>
    </source>
</evidence>
<sequence length="407" mass="42460">MAHALDELIADGVAGRRVLVRSDLNVPLDGVTVTDDGRVRASLPVIEKLAHAGARVIVMAHLGRPKGQVDPKYSIAPAGQRLAELADVPVRIATDVVGQDARDKAAALADGEVLVLENVRFDPRETSKDDAERGALADELAALTGENGAYVGDAFGAVHRKHASVYDIAHRLPAYQGDLVRRELEVLTKVVQDPERPFVVVMGGSKVSDKLAVIDNLIGRADALLIGGGMVFTFLAAQGHRVGGSLLEEDQLETVKGYLERAADAGTEIVLPVDVVYAERFAADAPHETRPVEDIVGGQIGASGLGLDIGPASAALFADRIKAARTVFWNGPMGVFEMDAFAAGTRAVAEAIVASEAMSVIGGGDSASAVRNLGFTDEQFGHISTGGGASLEFIEGKELPGVVALGA</sequence>
<evidence type="ECO:0000313" key="20">
    <source>
        <dbReference type="Proteomes" id="UP000321155"/>
    </source>
</evidence>
<gene>
    <name evidence="13 17" type="primary">pgk</name>
    <name evidence="17" type="ORF">AS188_09630</name>
    <name evidence="18" type="ORF">KFL01_30530</name>
</gene>
<feature type="binding site" evidence="13">
    <location>
        <position position="38"/>
    </location>
    <ligand>
        <name>substrate</name>
    </ligand>
</feature>
<feature type="binding site" evidence="13 15">
    <location>
        <position position="337"/>
    </location>
    <ligand>
        <name>ATP</name>
        <dbReference type="ChEBI" id="CHEBI:30616"/>
    </ligand>
</feature>
<reference evidence="18 20" key="2">
    <citation type="submission" date="2019-07" db="EMBL/GenBank/DDBJ databases">
        <title>Whole genome shotgun sequence of Kocuria flava NBRC 107626.</title>
        <authorList>
            <person name="Hosoyama A."/>
            <person name="Uohara A."/>
            <person name="Ohji S."/>
            <person name="Ichikawa N."/>
        </authorList>
    </citation>
    <scope>NUCLEOTIDE SEQUENCE [LARGE SCALE GENOMIC DNA]</scope>
    <source>
        <strain evidence="18 20">NBRC 107626</strain>
    </source>
</reference>
<keyword evidence="10 13" id="KW-0418">Kinase</keyword>
<keyword evidence="12 13" id="KW-0324">Glycolysis</keyword>
<dbReference type="PIRSF" id="PIRSF000724">
    <property type="entry name" value="Pgk"/>
    <property type="match status" value="1"/>
</dbReference>
<feature type="binding site" evidence="13">
    <location>
        <position position="306"/>
    </location>
    <ligand>
        <name>ATP</name>
        <dbReference type="ChEBI" id="CHEBI:30616"/>
    </ligand>
</feature>
<dbReference type="KEGG" id="kfv:AS188_09630"/>
<dbReference type="PROSITE" id="PS00111">
    <property type="entry name" value="PGLYCERATE_KINASE"/>
    <property type="match status" value="1"/>
</dbReference>
<dbReference type="EMBL" id="BJZR01000170">
    <property type="protein sequence ID" value="GEO93747.1"/>
    <property type="molecule type" value="Genomic_DNA"/>
</dbReference>
<dbReference type="Pfam" id="PF00162">
    <property type="entry name" value="PGK"/>
    <property type="match status" value="1"/>
</dbReference>
<protein>
    <recommendedName>
        <fullName evidence="6 13">Phosphoglycerate kinase</fullName>
        <ecNumber evidence="5 13">2.7.2.3</ecNumber>
    </recommendedName>
</protein>
<organism evidence="17 19">
    <name type="scientific">Kocuria flava</name>
    <dbReference type="NCBI Taxonomy" id="446860"/>
    <lineage>
        <taxon>Bacteria</taxon>
        <taxon>Bacillati</taxon>
        <taxon>Actinomycetota</taxon>
        <taxon>Actinomycetes</taxon>
        <taxon>Micrococcales</taxon>
        <taxon>Micrococcaceae</taxon>
        <taxon>Kocuria</taxon>
    </lineage>
</organism>
<evidence type="ECO:0000256" key="16">
    <source>
        <dbReference type="RuleBase" id="RU000532"/>
    </source>
</evidence>
<evidence type="ECO:0000313" key="19">
    <source>
        <dbReference type="Proteomes" id="UP000057181"/>
    </source>
</evidence>
<evidence type="ECO:0000256" key="1">
    <source>
        <dbReference type="ARBA" id="ARBA00000642"/>
    </source>
</evidence>
<keyword evidence="8 13" id="KW-0808">Transferase</keyword>
<evidence type="ECO:0000313" key="18">
    <source>
        <dbReference type="EMBL" id="GEO93747.1"/>
    </source>
</evidence>
<feature type="binding site" evidence="13 14">
    <location>
        <begin position="23"/>
        <end position="25"/>
    </location>
    <ligand>
        <name>substrate</name>
    </ligand>
</feature>
<feature type="binding site" evidence="14">
    <location>
        <position position="160"/>
    </location>
    <ligand>
        <name>(2R)-3-phosphoglycerate</name>
        <dbReference type="ChEBI" id="CHEBI:58272"/>
    </ligand>
</feature>
<dbReference type="Gene3D" id="3.40.50.1260">
    <property type="entry name" value="Phosphoglycerate kinase, N-terminal domain"/>
    <property type="match status" value="2"/>
</dbReference>
<feature type="binding site" evidence="14">
    <location>
        <position position="38"/>
    </location>
    <ligand>
        <name>(2R)-3-phosphoglycerate</name>
        <dbReference type="ChEBI" id="CHEBI:58272"/>
    </ligand>
</feature>
<evidence type="ECO:0000256" key="7">
    <source>
        <dbReference type="ARBA" id="ARBA00022490"/>
    </source>
</evidence>
<reference evidence="17 19" key="1">
    <citation type="submission" date="2015-11" db="EMBL/GenBank/DDBJ databases">
        <title>Complete Genome Sequence of Kocuria flava strain HO-9041.</title>
        <authorList>
            <person name="Zhou M."/>
            <person name="Dai J."/>
        </authorList>
    </citation>
    <scope>NUCLEOTIDE SEQUENCE [LARGE SCALE GENOMIC DNA]</scope>
    <source>
        <strain evidence="17 19">HO-9041</strain>
    </source>
</reference>
<dbReference type="InterPro" id="IPR036043">
    <property type="entry name" value="Phosphoglycerate_kinase_sf"/>
</dbReference>
<comment type="catalytic activity">
    <reaction evidence="1 13 16">
        <text>(2R)-3-phosphoglycerate + ATP = (2R)-3-phospho-glyceroyl phosphate + ADP</text>
        <dbReference type="Rhea" id="RHEA:14801"/>
        <dbReference type="ChEBI" id="CHEBI:30616"/>
        <dbReference type="ChEBI" id="CHEBI:57604"/>
        <dbReference type="ChEBI" id="CHEBI:58272"/>
        <dbReference type="ChEBI" id="CHEBI:456216"/>
        <dbReference type="EC" id="2.7.2.3"/>
    </reaction>
</comment>
<feature type="binding site" evidence="13">
    <location>
        <position position="160"/>
    </location>
    <ligand>
        <name>substrate</name>
    </ligand>
</feature>
<comment type="subunit">
    <text evidence="4 13">Monomer.</text>
</comment>
<dbReference type="UniPathway" id="UPA00109">
    <property type="reaction ID" value="UER00185"/>
</dbReference>
<comment type="subcellular location">
    <subcellularLocation>
        <location evidence="13">Cytoplasm</location>
    </subcellularLocation>
</comment>
<evidence type="ECO:0000256" key="2">
    <source>
        <dbReference type="ARBA" id="ARBA00004838"/>
    </source>
</evidence>
<evidence type="ECO:0000256" key="12">
    <source>
        <dbReference type="ARBA" id="ARBA00023152"/>
    </source>
</evidence>
<dbReference type="FunFam" id="3.40.50.1260:FF:000031">
    <property type="entry name" value="Phosphoglycerate kinase 1"/>
    <property type="match status" value="1"/>
</dbReference>
<keyword evidence="9 13" id="KW-0547">Nucleotide-binding</keyword>
<dbReference type="GO" id="GO:0006096">
    <property type="term" value="P:glycolytic process"/>
    <property type="evidence" value="ECO:0007669"/>
    <property type="project" value="UniProtKB-UniRule"/>
</dbReference>
<dbReference type="GO" id="GO:0043531">
    <property type="term" value="F:ADP binding"/>
    <property type="evidence" value="ECO:0007669"/>
    <property type="project" value="TreeGrafter"/>
</dbReference>
<evidence type="ECO:0000256" key="6">
    <source>
        <dbReference type="ARBA" id="ARBA00016471"/>
    </source>
</evidence>
<dbReference type="InterPro" id="IPR001576">
    <property type="entry name" value="Phosphoglycerate_kinase"/>
</dbReference>
<dbReference type="Proteomes" id="UP000321155">
    <property type="component" value="Unassembled WGS sequence"/>
</dbReference>
<feature type="binding site" evidence="14">
    <location>
        <position position="120"/>
    </location>
    <ligand>
        <name>(2R)-3-phosphoglycerate</name>
        <dbReference type="ChEBI" id="CHEBI:58272"/>
    </ligand>
</feature>
<feature type="binding site" evidence="13">
    <location>
        <position position="120"/>
    </location>
    <ligand>
        <name>substrate</name>
    </ligand>
</feature>
<dbReference type="SUPFAM" id="SSF53748">
    <property type="entry name" value="Phosphoglycerate kinase"/>
    <property type="match status" value="1"/>
</dbReference>
<dbReference type="PANTHER" id="PTHR11406:SF23">
    <property type="entry name" value="PHOSPHOGLYCERATE KINASE 1, CHLOROPLASTIC-RELATED"/>
    <property type="match status" value="1"/>
</dbReference>
<dbReference type="PRINTS" id="PR00477">
    <property type="entry name" value="PHGLYCKINASE"/>
</dbReference>
<evidence type="ECO:0000256" key="13">
    <source>
        <dbReference type="HAMAP-Rule" id="MF_00145"/>
    </source>
</evidence>
<evidence type="ECO:0000256" key="4">
    <source>
        <dbReference type="ARBA" id="ARBA00011245"/>
    </source>
</evidence>
<feature type="binding site" evidence="13 15">
    <location>
        <begin position="363"/>
        <end position="366"/>
    </location>
    <ligand>
        <name>ATP</name>
        <dbReference type="ChEBI" id="CHEBI:30616"/>
    </ligand>
</feature>
<proteinExistence type="inferred from homology"/>
<dbReference type="InterPro" id="IPR015911">
    <property type="entry name" value="Phosphoglycerate_kinase_CS"/>
</dbReference>
<comment type="similarity">
    <text evidence="3 13 16">Belongs to the phosphoglycerate kinase family.</text>
</comment>
<evidence type="ECO:0000256" key="8">
    <source>
        <dbReference type="ARBA" id="ARBA00022679"/>
    </source>
</evidence>
<evidence type="ECO:0000256" key="3">
    <source>
        <dbReference type="ARBA" id="ARBA00008982"/>
    </source>
</evidence>
<dbReference type="FunFam" id="3.40.50.1260:FF:000006">
    <property type="entry name" value="Phosphoglycerate kinase"/>
    <property type="match status" value="1"/>
</dbReference>
<dbReference type="PANTHER" id="PTHR11406">
    <property type="entry name" value="PHOSPHOGLYCERATE KINASE"/>
    <property type="match status" value="1"/>
</dbReference>
<dbReference type="GO" id="GO:0005524">
    <property type="term" value="F:ATP binding"/>
    <property type="evidence" value="ECO:0007669"/>
    <property type="project" value="UniProtKB-KW"/>
</dbReference>
<dbReference type="GO" id="GO:0004618">
    <property type="term" value="F:phosphoglycerate kinase activity"/>
    <property type="evidence" value="ECO:0007669"/>
    <property type="project" value="UniProtKB-UniRule"/>
</dbReference>
<dbReference type="InterPro" id="IPR015824">
    <property type="entry name" value="Phosphoglycerate_kinase_N"/>
</dbReference>
<evidence type="ECO:0000256" key="14">
    <source>
        <dbReference type="PIRSR" id="PIRSR000724-1"/>
    </source>
</evidence>
<dbReference type="Proteomes" id="UP000057181">
    <property type="component" value="Chromosome"/>
</dbReference>
<accession>A0A0U3HFN4</accession>
<evidence type="ECO:0000256" key="15">
    <source>
        <dbReference type="PIRSR" id="PIRSR000724-2"/>
    </source>
</evidence>
<feature type="binding site" evidence="13 15">
    <location>
        <position position="210"/>
    </location>
    <ligand>
        <name>ATP</name>
        <dbReference type="ChEBI" id="CHEBI:30616"/>
    </ligand>
</feature>
<dbReference type="GO" id="GO:0005829">
    <property type="term" value="C:cytosol"/>
    <property type="evidence" value="ECO:0007669"/>
    <property type="project" value="TreeGrafter"/>
</dbReference>
<dbReference type="RefSeq" id="WP_058858667.1">
    <property type="nucleotide sequence ID" value="NZ_BJZR01000170.1"/>
</dbReference>
<dbReference type="GO" id="GO:0006094">
    <property type="term" value="P:gluconeogenesis"/>
    <property type="evidence" value="ECO:0007669"/>
    <property type="project" value="TreeGrafter"/>
</dbReference>
<evidence type="ECO:0000256" key="11">
    <source>
        <dbReference type="ARBA" id="ARBA00022840"/>
    </source>
</evidence>
<dbReference type="OrthoDB" id="9808460at2"/>
<evidence type="ECO:0000256" key="9">
    <source>
        <dbReference type="ARBA" id="ARBA00022741"/>
    </source>
</evidence>
<dbReference type="HAMAP" id="MF_00145">
    <property type="entry name" value="Phosphoglyc_kinase"/>
    <property type="match status" value="1"/>
</dbReference>
<dbReference type="AlphaFoldDB" id="A0A0U3HFN4"/>
<dbReference type="EC" id="2.7.2.3" evidence="5 13"/>
<name>A0A0U3HFN4_9MICC</name>